<evidence type="ECO:0000256" key="2">
    <source>
        <dbReference type="ARBA" id="ARBA00022771"/>
    </source>
</evidence>
<keyword evidence="3 4" id="KW-0862">Zinc</keyword>
<dbReference type="HOGENOM" id="CLU_1176737_0_0_1"/>
<dbReference type="InterPro" id="IPR013083">
    <property type="entry name" value="Znf_RING/FYVE/PHD"/>
</dbReference>
<keyword evidence="8" id="KW-1185">Reference proteome</keyword>
<organism evidence="7 8">
    <name type="scientific">Strigamia maritima</name>
    <name type="common">European centipede</name>
    <name type="synonym">Geophilus maritimus</name>
    <dbReference type="NCBI Taxonomy" id="126957"/>
    <lineage>
        <taxon>Eukaryota</taxon>
        <taxon>Metazoa</taxon>
        <taxon>Ecdysozoa</taxon>
        <taxon>Arthropoda</taxon>
        <taxon>Myriapoda</taxon>
        <taxon>Chilopoda</taxon>
        <taxon>Pleurostigmophora</taxon>
        <taxon>Geophilomorpha</taxon>
        <taxon>Linotaeniidae</taxon>
        <taxon>Strigamia</taxon>
    </lineage>
</organism>
<keyword evidence="1 4" id="KW-0479">Metal-binding</keyword>
<dbReference type="SUPFAM" id="SSF49599">
    <property type="entry name" value="TRAF domain-like"/>
    <property type="match status" value="1"/>
</dbReference>
<dbReference type="eggNOG" id="KOG0297">
    <property type="taxonomic scope" value="Eukaryota"/>
</dbReference>
<name>T1IZU1_STRMM</name>
<accession>T1IZU1</accession>
<feature type="zinc finger region" description="TRAF-type" evidence="4">
    <location>
        <begin position="78"/>
        <end position="126"/>
    </location>
</feature>
<dbReference type="Proteomes" id="UP000014500">
    <property type="component" value="Unassembled WGS sequence"/>
</dbReference>
<evidence type="ECO:0000256" key="3">
    <source>
        <dbReference type="ARBA" id="ARBA00022833"/>
    </source>
</evidence>
<protein>
    <recommendedName>
        <fullName evidence="6">TRAF-type domain-containing protein</fullName>
    </recommendedName>
</protein>
<reference evidence="7" key="2">
    <citation type="submission" date="2015-02" db="UniProtKB">
        <authorList>
            <consortium name="EnsemblMetazoa"/>
        </authorList>
    </citation>
    <scope>IDENTIFICATION</scope>
</reference>
<dbReference type="EnsemblMetazoa" id="SMAR006777-RA">
    <property type="protein sequence ID" value="SMAR006777-PA"/>
    <property type="gene ID" value="SMAR006777"/>
</dbReference>
<evidence type="ECO:0000313" key="7">
    <source>
        <dbReference type="EnsemblMetazoa" id="SMAR006777-PA"/>
    </source>
</evidence>
<evidence type="ECO:0000256" key="4">
    <source>
        <dbReference type="PROSITE-ProRule" id="PRU00207"/>
    </source>
</evidence>
<dbReference type="Gene3D" id="3.30.40.10">
    <property type="entry name" value="Zinc/RING finger domain, C3HC4 (zinc finger)"/>
    <property type="match status" value="1"/>
</dbReference>
<feature type="coiled-coil region" evidence="5">
    <location>
        <begin position="193"/>
        <end position="227"/>
    </location>
</feature>
<dbReference type="PhylomeDB" id="T1IZU1"/>
<evidence type="ECO:0000259" key="6">
    <source>
        <dbReference type="PROSITE" id="PS50145"/>
    </source>
</evidence>
<dbReference type="PROSITE" id="PS50145">
    <property type="entry name" value="ZF_TRAF"/>
    <property type="match status" value="1"/>
</dbReference>
<proteinExistence type="predicted"/>
<evidence type="ECO:0000256" key="5">
    <source>
        <dbReference type="SAM" id="Coils"/>
    </source>
</evidence>
<evidence type="ECO:0000313" key="8">
    <source>
        <dbReference type="Proteomes" id="UP000014500"/>
    </source>
</evidence>
<dbReference type="EMBL" id="JH431724">
    <property type="status" value="NOT_ANNOTATED_CDS"/>
    <property type="molecule type" value="Genomic_DNA"/>
</dbReference>
<dbReference type="AlphaFoldDB" id="T1IZU1"/>
<dbReference type="STRING" id="126957.T1IZU1"/>
<dbReference type="GO" id="GO:0008270">
    <property type="term" value="F:zinc ion binding"/>
    <property type="evidence" value="ECO:0007669"/>
    <property type="project" value="UniProtKB-KW"/>
</dbReference>
<keyword evidence="5" id="KW-0175">Coiled coil</keyword>
<sequence>MNSEFFICWQCGLKNCFKKEPFWGHIFCQRCGAKTDLNQQPPNQEAKLGKDSNDGYLKLVTKLCSYCDKVVDGNKVQSHCAFCDMYPITCNFCNGKFIRYTMSTHIQECVHNLQWCKFSPIGCKFQGTPKEVEKHEGGNFHSELMMKLLLNIQTEQSSISAKLLARLFNERMPLNEVGSSSQGECCIKIKVIQDELKETKEMLEVEVSKYKQQISEMMLQSDKLKHKYGNLVAISY</sequence>
<keyword evidence="2 4" id="KW-0863">Zinc-finger</keyword>
<feature type="domain" description="TRAF-type" evidence="6">
    <location>
        <begin position="78"/>
        <end position="126"/>
    </location>
</feature>
<evidence type="ECO:0000256" key="1">
    <source>
        <dbReference type="ARBA" id="ARBA00022723"/>
    </source>
</evidence>
<dbReference type="Pfam" id="PF02176">
    <property type="entry name" value="zf-TRAF"/>
    <property type="match status" value="1"/>
</dbReference>
<dbReference type="InterPro" id="IPR001293">
    <property type="entry name" value="Znf_TRAF"/>
</dbReference>
<reference evidence="8" key="1">
    <citation type="submission" date="2011-05" db="EMBL/GenBank/DDBJ databases">
        <authorList>
            <person name="Richards S.R."/>
            <person name="Qu J."/>
            <person name="Jiang H."/>
            <person name="Jhangiani S.N."/>
            <person name="Agravi P."/>
            <person name="Goodspeed R."/>
            <person name="Gross S."/>
            <person name="Mandapat C."/>
            <person name="Jackson L."/>
            <person name="Mathew T."/>
            <person name="Pu L."/>
            <person name="Thornton R."/>
            <person name="Saada N."/>
            <person name="Wilczek-Boney K.B."/>
            <person name="Lee S."/>
            <person name="Kovar C."/>
            <person name="Wu Y."/>
            <person name="Scherer S.E."/>
            <person name="Worley K.C."/>
            <person name="Muzny D.M."/>
            <person name="Gibbs R."/>
        </authorList>
    </citation>
    <scope>NUCLEOTIDE SEQUENCE</scope>
    <source>
        <strain evidence="8">Brora</strain>
    </source>
</reference>